<keyword evidence="3" id="KW-1185">Reference proteome</keyword>
<evidence type="ECO:0000313" key="2">
    <source>
        <dbReference type="EMBL" id="EJK52854.1"/>
    </source>
</evidence>
<name>K0RKL7_THAOC</name>
<gene>
    <name evidence="2" type="ORF">THAOC_27832</name>
</gene>
<dbReference type="Proteomes" id="UP000266841">
    <property type="component" value="Unassembled WGS sequence"/>
</dbReference>
<feature type="region of interest" description="Disordered" evidence="1">
    <location>
        <begin position="77"/>
        <end position="101"/>
    </location>
</feature>
<evidence type="ECO:0000313" key="3">
    <source>
        <dbReference type="Proteomes" id="UP000266841"/>
    </source>
</evidence>
<dbReference type="EMBL" id="AGNL01039142">
    <property type="protein sequence ID" value="EJK52854.1"/>
    <property type="molecule type" value="Genomic_DNA"/>
</dbReference>
<reference evidence="2 3" key="1">
    <citation type="journal article" date="2012" name="Genome Biol.">
        <title>Genome and low-iron response of an oceanic diatom adapted to chronic iron limitation.</title>
        <authorList>
            <person name="Lommer M."/>
            <person name="Specht M."/>
            <person name="Roy A.S."/>
            <person name="Kraemer L."/>
            <person name="Andreson R."/>
            <person name="Gutowska M.A."/>
            <person name="Wolf J."/>
            <person name="Bergner S.V."/>
            <person name="Schilhabel M.B."/>
            <person name="Klostermeier U.C."/>
            <person name="Beiko R.G."/>
            <person name="Rosenstiel P."/>
            <person name="Hippler M."/>
            <person name="Laroche J."/>
        </authorList>
    </citation>
    <scope>NUCLEOTIDE SEQUENCE [LARGE SCALE GENOMIC DNA]</scope>
    <source>
        <strain evidence="2 3">CCMP1005</strain>
    </source>
</reference>
<proteinExistence type="predicted"/>
<dbReference type="AlphaFoldDB" id="K0RKL7"/>
<accession>K0RKL7</accession>
<feature type="compositionally biased region" description="Basic and acidic residues" evidence="1">
    <location>
        <begin position="91"/>
        <end position="101"/>
    </location>
</feature>
<protein>
    <submittedName>
        <fullName evidence="2">Uncharacterized protein</fullName>
    </submittedName>
</protein>
<sequence>MAVTIAVILYADGAAIGLGRMPTVEISLLQTDFLPHDCVRPVQQVSSTTSQSKSTFERSSLSVMILQPVPPMVMTKRRKPAAVTAAQTVDGQRERGAPELW</sequence>
<organism evidence="2 3">
    <name type="scientific">Thalassiosira oceanica</name>
    <name type="common">Marine diatom</name>
    <dbReference type="NCBI Taxonomy" id="159749"/>
    <lineage>
        <taxon>Eukaryota</taxon>
        <taxon>Sar</taxon>
        <taxon>Stramenopiles</taxon>
        <taxon>Ochrophyta</taxon>
        <taxon>Bacillariophyta</taxon>
        <taxon>Coscinodiscophyceae</taxon>
        <taxon>Thalassiosirophycidae</taxon>
        <taxon>Thalassiosirales</taxon>
        <taxon>Thalassiosiraceae</taxon>
        <taxon>Thalassiosira</taxon>
    </lineage>
</organism>
<evidence type="ECO:0000256" key="1">
    <source>
        <dbReference type="SAM" id="MobiDB-lite"/>
    </source>
</evidence>
<comment type="caution">
    <text evidence="2">The sequence shown here is derived from an EMBL/GenBank/DDBJ whole genome shotgun (WGS) entry which is preliminary data.</text>
</comment>